<evidence type="ECO:0000313" key="1">
    <source>
        <dbReference type="EMBL" id="MFC5568154.1"/>
    </source>
</evidence>
<comment type="caution">
    <text evidence="1">The sequence shown here is derived from an EMBL/GenBank/DDBJ whole genome shotgun (WGS) entry which is preliminary data.</text>
</comment>
<accession>A0ABW0SGV3</accession>
<evidence type="ECO:0000313" key="2">
    <source>
        <dbReference type="Proteomes" id="UP001596056"/>
    </source>
</evidence>
<keyword evidence="2" id="KW-1185">Reference proteome</keyword>
<proteinExistence type="predicted"/>
<gene>
    <name evidence="1" type="ORF">ACFPOC_17240</name>
</gene>
<reference evidence="2" key="1">
    <citation type="journal article" date="2019" name="Int. J. Syst. Evol. Microbiol.">
        <title>The Global Catalogue of Microorganisms (GCM) 10K type strain sequencing project: providing services to taxonomists for standard genome sequencing and annotation.</title>
        <authorList>
            <consortium name="The Broad Institute Genomics Platform"/>
            <consortium name="The Broad Institute Genome Sequencing Center for Infectious Disease"/>
            <person name="Wu L."/>
            <person name="Ma J."/>
        </authorList>
    </citation>
    <scope>NUCLEOTIDE SEQUENCE [LARGE SCALE GENOMIC DNA]</scope>
    <source>
        <strain evidence="2">KACC 11588</strain>
    </source>
</reference>
<protein>
    <submittedName>
        <fullName evidence="1">Uncharacterized protein</fullName>
    </submittedName>
</protein>
<dbReference type="EMBL" id="JBHSNA010000027">
    <property type="protein sequence ID" value="MFC5568154.1"/>
    <property type="molecule type" value="Genomic_DNA"/>
</dbReference>
<name>A0ABW0SGV3_9RHOB</name>
<dbReference type="RefSeq" id="WP_245218934.1">
    <property type="nucleotide sequence ID" value="NZ_JAGGJP010000023.1"/>
</dbReference>
<organism evidence="1 2">
    <name type="scientific">Rubellimicrobium aerolatum</name>
    <dbReference type="NCBI Taxonomy" id="490979"/>
    <lineage>
        <taxon>Bacteria</taxon>
        <taxon>Pseudomonadati</taxon>
        <taxon>Pseudomonadota</taxon>
        <taxon>Alphaproteobacteria</taxon>
        <taxon>Rhodobacterales</taxon>
        <taxon>Roseobacteraceae</taxon>
        <taxon>Rubellimicrobium</taxon>
    </lineage>
</organism>
<dbReference type="Proteomes" id="UP001596056">
    <property type="component" value="Unassembled WGS sequence"/>
</dbReference>
<sequence>MARTWLALPYARTAAFQVVIGLSREGRARWGRFPALLGDDIFMAAMVPPESRRLVPEVVAVSRPPPGFRAWVRVRARWRRGERELLRLGLPRPRPPGQHASLLARFADPRTLPGAVLFAAARVLGDLLGRLPAREPVSWTPDRSG</sequence>